<gene>
    <name evidence="1" type="ORF">NDU88_002848</name>
</gene>
<reference evidence="1" key="1">
    <citation type="journal article" date="2022" name="bioRxiv">
        <title>Sequencing and chromosome-scale assembly of the giantPleurodeles waltlgenome.</title>
        <authorList>
            <person name="Brown T."/>
            <person name="Elewa A."/>
            <person name="Iarovenko S."/>
            <person name="Subramanian E."/>
            <person name="Araus A.J."/>
            <person name="Petzold A."/>
            <person name="Susuki M."/>
            <person name="Suzuki K.-i.T."/>
            <person name="Hayashi T."/>
            <person name="Toyoda A."/>
            <person name="Oliveira C."/>
            <person name="Osipova E."/>
            <person name="Leigh N.D."/>
            <person name="Simon A."/>
            <person name="Yun M.H."/>
        </authorList>
    </citation>
    <scope>NUCLEOTIDE SEQUENCE</scope>
    <source>
        <strain evidence="1">20211129_DDA</strain>
        <tissue evidence="1">Liver</tissue>
    </source>
</reference>
<keyword evidence="2" id="KW-1185">Reference proteome</keyword>
<protein>
    <submittedName>
        <fullName evidence="1">Uncharacterized protein</fullName>
    </submittedName>
</protein>
<sequence>MATWGQSPAKPLYLRVPKKRVFHIHTPKVKSRRRVKRTEGCQRFVCGDHGFASKKKRDMILLKNIMEFTEAIVMILV</sequence>
<accession>A0AAV7W0U2</accession>
<comment type="caution">
    <text evidence="1">The sequence shown here is derived from an EMBL/GenBank/DDBJ whole genome shotgun (WGS) entry which is preliminary data.</text>
</comment>
<organism evidence="1 2">
    <name type="scientific">Pleurodeles waltl</name>
    <name type="common">Iberian ribbed newt</name>
    <dbReference type="NCBI Taxonomy" id="8319"/>
    <lineage>
        <taxon>Eukaryota</taxon>
        <taxon>Metazoa</taxon>
        <taxon>Chordata</taxon>
        <taxon>Craniata</taxon>
        <taxon>Vertebrata</taxon>
        <taxon>Euteleostomi</taxon>
        <taxon>Amphibia</taxon>
        <taxon>Batrachia</taxon>
        <taxon>Caudata</taxon>
        <taxon>Salamandroidea</taxon>
        <taxon>Salamandridae</taxon>
        <taxon>Pleurodelinae</taxon>
        <taxon>Pleurodeles</taxon>
    </lineage>
</organism>
<dbReference type="Proteomes" id="UP001066276">
    <property type="component" value="Chromosome 1_2"/>
</dbReference>
<evidence type="ECO:0000313" key="2">
    <source>
        <dbReference type="Proteomes" id="UP001066276"/>
    </source>
</evidence>
<proteinExistence type="predicted"/>
<dbReference type="EMBL" id="JANPWB010000002">
    <property type="protein sequence ID" value="KAJ1207457.1"/>
    <property type="molecule type" value="Genomic_DNA"/>
</dbReference>
<dbReference type="AlphaFoldDB" id="A0AAV7W0U2"/>
<name>A0AAV7W0U2_PLEWA</name>
<evidence type="ECO:0000313" key="1">
    <source>
        <dbReference type="EMBL" id="KAJ1207457.1"/>
    </source>
</evidence>